<sequence>MKNLRFIFFVIGLAFCCFWLSSCKDPFEIKTKSIYYPVELDETLKPIIVREKDPNNSSPFSNDSITAGYKVRFKTSDNLLDFGVFYSYDSLVVSDFIRAREVKGAYQILKATQTSATQDGKKIISSNLINFDKSKGAYFYVVPFAYNKNNESEIFNNGNLSSTYTSKDYMRIQITPWDNLKGPTNNQRSIKLFSRDGILSCAYISNSKLIVSTYDNLKNNWTTTFDMSTKIRKSPITSDSVEVFSINEVEYSKISNSLVLAVKTEGAMVNEGNYNLEIIDINLTDKKYRVKSLLTGTKFKNSIQTYCSFLSESNEFKLMFMQYKDSISYNSNLYFYHMNKVFLELKYPSSFEDLQPYLSASKISNYSYVYSINNDIKSPILSLYPEEIREYKIGFKFGQSFLTDSFDPGIYNDFSIFNVESNGKVNVNYLYISVSTVDLGTYVPSFSYGLIPCVTRKDGAYLLISNQFIIDLKYLNNTIEFSLVYEDWFPGGLPKSISQGVFLNEKIYTLVNDTELWEFDLNKLNIDFSRNGTVIIIDI</sequence>
<evidence type="ECO:0008006" key="3">
    <source>
        <dbReference type="Google" id="ProtNLM"/>
    </source>
</evidence>
<keyword evidence="2" id="KW-1185">Reference proteome</keyword>
<protein>
    <recommendedName>
        <fullName evidence="3">Lipoprotein</fullName>
    </recommendedName>
</protein>
<evidence type="ECO:0000313" key="2">
    <source>
        <dbReference type="Proteomes" id="UP001204772"/>
    </source>
</evidence>
<dbReference type="RefSeq" id="WP_253525901.1">
    <property type="nucleotide sequence ID" value="NZ_JAMZEL010000001.1"/>
</dbReference>
<name>A0ABT1FN07_9BACT</name>
<dbReference type="EMBL" id="JAMZEL010000001">
    <property type="protein sequence ID" value="MCP1381902.1"/>
    <property type="molecule type" value="Genomic_DNA"/>
</dbReference>
<gene>
    <name evidence="1" type="ORF">NCI00_05670</name>
</gene>
<accession>A0ABT1FN07</accession>
<evidence type="ECO:0000313" key="1">
    <source>
        <dbReference type="EMBL" id="MCP1381902.1"/>
    </source>
</evidence>
<dbReference type="Proteomes" id="UP001204772">
    <property type="component" value="Unassembled WGS sequence"/>
</dbReference>
<reference evidence="1 2" key="1">
    <citation type="submission" date="2022-06" db="EMBL/GenBank/DDBJ databases">
        <title>Runella sp. S5 genome sequencing.</title>
        <authorList>
            <person name="Park S."/>
        </authorList>
    </citation>
    <scope>NUCLEOTIDE SEQUENCE [LARGE SCALE GENOMIC DNA]</scope>
    <source>
        <strain evidence="1 2">S5</strain>
    </source>
</reference>
<proteinExistence type="predicted"/>
<organism evidence="1 2">
    <name type="scientific">Runella salmonicolor</name>
    <dbReference type="NCBI Taxonomy" id="2950278"/>
    <lineage>
        <taxon>Bacteria</taxon>
        <taxon>Pseudomonadati</taxon>
        <taxon>Bacteroidota</taxon>
        <taxon>Cytophagia</taxon>
        <taxon>Cytophagales</taxon>
        <taxon>Spirosomataceae</taxon>
        <taxon>Runella</taxon>
    </lineage>
</organism>
<dbReference type="PROSITE" id="PS51257">
    <property type="entry name" value="PROKAR_LIPOPROTEIN"/>
    <property type="match status" value="1"/>
</dbReference>
<comment type="caution">
    <text evidence="1">The sequence shown here is derived from an EMBL/GenBank/DDBJ whole genome shotgun (WGS) entry which is preliminary data.</text>
</comment>